<reference evidence="1 2" key="1">
    <citation type="submission" date="2024-06" db="EMBL/GenBank/DDBJ databases">
        <authorList>
            <person name="Kim D.-U."/>
        </authorList>
    </citation>
    <scope>NUCLEOTIDE SEQUENCE [LARGE SCALE GENOMIC DNA]</scope>
    <source>
        <strain evidence="1 2">KACC15460</strain>
    </source>
</reference>
<dbReference type="EMBL" id="JBEWSZ010000002">
    <property type="protein sequence ID" value="MET2831025.1"/>
    <property type="molecule type" value="Genomic_DNA"/>
</dbReference>
<comment type="caution">
    <text evidence="1">The sequence shown here is derived from an EMBL/GenBank/DDBJ whole genome shotgun (WGS) entry which is preliminary data.</text>
</comment>
<dbReference type="Proteomes" id="UP001548832">
    <property type="component" value="Unassembled WGS sequence"/>
</dbReference>
<name>A0ABV2DLW3_9HYPH</name>
<keyword evidence="2" id="KW-1185">Reference proteome</keyword>
<organism evidence="1 2">
    <name type="scientific">Mesorhizobium shangrilense</name>
    <dbReference type="NCBI Taxonomy" id="460060"/>
    <lineage>
        <taxon>Bacteria</taxon>
        <taxon>Pseudomonadati</taxon>
        <taxon>Pseudomonadota</taxon>
        <taxon>Alphaproteobacteria</taxon>
        <taxon>Hyphomicrobiales</taxon>
        <taxon>Phyllobacteriaceae</taxon>
        <taxon>Mesorhizobium</taxon>
    </lineage>
</organism>
<protein>
    <submittedName>
        <fullName evidence="1">Uncharacterized protein</fullName>
    </submittedName>
</protein>
<gene>
    <name evidence="1" type="ORF">ABVQ20_28980</name>
</gene>
<dbReference type="RefSeq" id="WP_354463115.1">
    <property type="nucleotide sequence ID" value="NZ_JBEWSZ010000002.1"/>
</dbReference>
<sequence length="99" mass="11537">MIRFRVPSPSMLAAATSSSELMRRQPQRCLRRRIDRTLQKKQIFSADLADQGFRLWFDFCRQILNGNDHYVGEILSRQWGGPQNACSLAVIDFCERCTR</sequence>
<proteinExistence type="predicted"/>
<accession>A0ABV2DLW3</accession>
<evidence type="ECO:0000313" key="1">
    <source>
        <dbReference type="EMBL" id="MET2831025.1"/>
    </source>
</evidence>
<evidence type="ECO:0000313" key="2">
    <source>
        <dbReference type="Proteomes" id="UP001548832"/>
    </source>
</evidence>